<dbReference type="Pfam" id="PF13602">
    <property type="entry name" value="ADH_zinc_N_2"/>
    <property type="match status" value="1"/>
</dbReference>
<dbReference type="Pfam" id="PF08240">
    <property type="entry name" value="ADH_N"/>
    <property type="match status" value="1"/>
</dbReference>
<dbReference type="SMART" id="SM00829">
    <property type="entry name" value="PKS_ER"/>
    <property type="match status" value="1"/>
</dbReference>
<dbReference type="GO" id="GO:0032259">
    <property type="term" value="P:methylation"/>
    <property type="evidence" value="ECO:0007669"/>
    <property type="project" value="UniProtKB-KW"/>
</dbReference>
<evidence type="ECO:0000256" key="2">
    <source>
        <dbReference type="ARBA" id="ARBA00022553"/>
    </source>
</evidence>
<dbReference type="SUPFAM" id="SSF53901">
    <property type="entry name" value="Thiolase-like"/>
    <property type="match status" value="1"/>
</dbReference>
<dbReference type="Pfam" id="PF02801">
    <property type="entry name" value="Ketoacyl-synt_C"/>
    <property type="match status" value="1"/>
</dbReference>
<feature type="domain" description="PKS/mFAS DH" evidence="11">
    <location>
        <begin position="932"/>
        <end position="1216"/>
    </location>
</feature>
<dbReference type="InterPro" id="IPR020841">
    <property type="entry name" value="PKS_Beta-ketoAc_synthase_dom"/>
</dbReference>
<keyword evidence="2" id="KW-0597">Phosphoprotein</keyword>
<dbReference type="InterPro" id="IPR014030">
    <property type="entry name" value="Ketoacyl_synth_N"/>
</dbReference>
<dbReference type="Proteomes" id="UP001219568">
    <property type="component" value="Unassembled WGS sequence"/>
</dbReference>
<evidence type="ECO:0000259" key="10">
    <source>
        <dbReference type="PROSITE" id="PS52004"/>
    </source>
</evidence>
<accession>A0AAD6IFE4</accession>
<dbReference type="Pfam" id="PF14765">
    <property type="entry name" value="PS-DH"/>
    <property type="match status" value="1"/>
</dbReference>
<comment type="caution">
    <text evidence="12">The sequence shown here is derived from an EMBL/GenBank/DDBJ whole genome shotgun (WGS) entry which is preliminary data.</text>
</comment>
<evidence type="ECO:0000256" key="5">
    <source>
        <dbReference type="ARBA" id="ARBA00023268"/>
    </source>
</evidence>
<feature type="domain" description="Carrier" evidence="9">
    <location>
        <begin position="2381"/>
        <end position="2457"/>
    </location>
</feature>
<dbReference type="Gene3D" id="3.10.129.110">
    <property type="entry name" value="Polyketide synthase dehydratase"/>
    <property type="match status" value="1"/>
</dbReference>
<evidence type="ECO:0000256" key="3">
    <source>
        <dbReference type="ARBA" id="ARBA00022603"/>
    </source>
</evidence>
<dbReference type="Pfam" id="PF21089">
    <property type="entry name" value="PKS_DH_N"/>
    <property type="match status" value="1"/>
</dbReference>
<dbReference type="InterPro" id="IPR042104">
    <property type="entry name" value="PKS_dehydratase_sf"/>
</dbReference>
<dbReference type="PROSITE" id="PS50075">
    <property type="entry name" value="CARRIER"/>
    <property type="match status" value="1"/>
</dbReference>
<dbReference type="SMART" id="SM00825">
    <property type="entry name" value="PKS_KS"/>
    <property type="match status" value="1"/>
</dbReference>
<dbReference type="InterPro" id="IPR001227">
    <property type="entry name" value="Ac_transferase_dom_sf"/>
</dbReference>
<feature type="region of interest" description="N-terminal hotdog fold" evidence="7">
    <location>
        <begin position="932"/>
        <end position="1060"/>
    </location>
</feature>
<reference evidence="12" key="1">
    <citation type="journal article" date="2023" name="IMA Fungus">
        <title>Comparative genomic study of the Penicillium genus elucidates a diverse pangenome and 15 lateral gene transfer events.</title>
        <authorList>
            <person name="Petersen C."/>
            <person name="Sorensen T."/>
            <person name="Nielsen M.R."/>
            <person name="Sondergaard T.E."/>
            <person name="Sorensen J.L."/>
            <person name="Fitzpatrick D.A."/>
            <person name="Frisvad J.C."/>
            <person name="Nielsen K.L."/>
        </authorList>
    </citation>
    <scope>NUCLEOTIDE SEQUENCE</scope>
    <source>
        <strain evidence="12">IBT 15450</strain>
    </source>
</reference>
<dbReference type="CDD" id="cd05235">
    <property type="entry name" value="SDR_e1"/>
    <property type="match status" value="1"/>
</dbReference>
<dbReference type="SUPFAM" id="SSF52151">
    <property type="entry name" value="FabD/lysophospholipase-like"/>
    <property type="match status" value="1"/>
</dbReference>
<dbReference type="InterPro" id="IPR016036">
    <property type="entry name" value="Malonyl_transacylase_ACP-bd"/>
</dbReference>
<keyword evidence="3" id="KW-0489">Methyltransferase</keyword>
<dbReference type="InterPro" id="IPR009081">
    <property type="entry name" value="PP-bd_ACP"/>
</dbReference>
<dbReference type="InterPro" id="IPR032821">
    <property type="entry name" value="PKS_assoc"/>
</dbReference>
<keyword evidence="1" id="KW-0596">Phosphopantetheine</keyword>
<dbReference type="GO" id="GO:0044550">
    <property type="term" value="P:secondary metabolite biosynthetic process"/>
    <property type="evidence" value="ECO:0007669"/>
    <property type="project" value="TreeGrafter"/>
</dbReference>
<feature type="region of interest" description="Disordered" evidence="8">
    <location>
        <begin position="1"/>
        <end position="45"/>
    </location>
</feature>
<dbReference type="CDD" id="cd05195">
    <property type="entry name" value="enoyl_red"/>
    <property type="match status" value="1"/>
</dbReference>
<dbReference type="CDD" id="cd00833">
    <property type="entry name" value="PKS"/>
    <property type="match status" value="1"/>
</dbReference>
<dbReference type="GO" id="GO:0006633">
    <property type="term" value="P:fatty acid biosynthetic process"/>
    <property type="evidence" value="ECO:0007669"/>
    <property type="project" value="TreeGrafter"/>
</dbReference>
<dbReference type="InterPro" id="IPR014043">
    <property type="entry name" value="Acyl_transferase_dom"/>
</dbReference>
<dbReference type="InterPro" id="IPR029063">
    <property type="entry name" value="SAM-dependent_MTases_sf"/>
</dbReference>
<dbReference type="InterPro" id="IPR020807">
    <property type="entry name" value="PKS_DH"/>
</dbReference>
<dbReference type="SMART" id="SM00826">
    <property type="entry name" value="PKS_DH"/>
    <property type="match status" value="1"/>
</dbReference>
<gene>
    <name evidence="12" type="ORF">N7460_006272</name>
</gene>
<dbReference type="GO" id="GO:1901336">
    <property type="term" value="P:lactone biosynthetic process"/>
    <property type="evidence" value="ECO:0007669"/>
    <property type="project" value="UniProtKB-ARBA"/>
</dbReference>
<sequence>MSGITADTVPDGLPKPVHDVVPPSTNGTASPCLDHQSPGDINEQLSSHTVPFPIAVVGMAMRLPGGVNNADSFWEMLVNKRDGHCEVPGTRYNVDAFYSPSAPGTVKTRHGYFLQDNIAHIDRSFFSMSQMEAAKLDPQQRLLLEVVWECMESGGQTNWRGSNIGCFVGVFGEDWLEISTKDVQSIDRSHALCTGDFAISNRLSYEYDLQGPSITYRTACSSSMVGLHEACQALYSGECSSAIIAGSNLLLAPTMTISISENMVLSPSGLCRTFDAAADGYGRGEAINAVYIKPLADAIQQGDPIRAVIRSTAVNCDGKTPTITTPGSDAQERLIRRAYLKAGIENLSQTAFFECHGTGTIAGDTAETRVVARIFNEGGIYIGAVKPNVGHSEGASGLTSIIKSALALEKRIIPPNAHFLNRNPKIPFEEANLQVPVEPISWPDGKSERVSVNSFGIGGTNVHVIMESFSSSTALPTYGSLSAAVPQLLVLSAKTKKSLQKGTENIHEYVAQHRPAANNLAYTLNIRREHMAHRGFAILDQNGGLSDFEQSHEAPSSISFVFSGQGAQWAGMGRELLSTSACFLKSIQTMDRALKQLVNPPSWTLEGELLKDDEESSISEPEFCQPLCTAIQIALTDILRVWGIHPASVIGHSSGEIAAAYCSGAISAEVAITLSYFRGKAVKELATERGGMAAVGMSAEDVRKYLRKGVTVACENSPASVTLSGDEDTLLSVLEDILSKRQDTFCKQLKVSTAYHSESMQQPGSIYERFITPIMSHGSRMTPLYSTVTGGVITDPSALDAAYWRKNLQSTVLFNGAMNVLIESTQRAKIFVEIGPHSALSSPLRQILRMHDPKQMSTYIPTMIRNEQQWRALLRTAGRLYVGGAPIDLSAVNVTSGKVLIDLPSYPWQHEDCSWSETRLARQWKNCKEPPHELLGSRCLESSDIEPSWRRLLHVGHVPWLWDHVMGKDVIFPCAGYIAMVGEAIRQTTGSEEYTIRNMFMRAPLVLRGDEAAEILTNFRPVKLSDNVESTWYEFAIMAYQNGTWKKHCVGQTRAAMGKPSHAHEIHPYPRSIPSRALYKTAKKRGGVYGPRFRLLQNISASTSTCQASASLQYNEEDGATHCSRYALHPTVIDQSLQLLVVAMNRGILRHLSTFGIPMVIENVDIRPGRGSIFLDASCHGSAQSITGDSIAVMDGEIVLSMKNATLVSVEEIDAANDNGSMIARVEWKPHIDLITLADQLSPGALRASSAQLLDNFTRILIVNTAAKVRPSHPNDSHLKRYQAWLCAQADIISPDKSNGLCLDSLCQEDKLNECIQELEQAMPQLDVICNLARRISDLSADLIQEKISPQDITDENQSIKALSTFLSISTGCGEFFSLLGHSNPMMRVLTVGIGNGLTTMQVLRGLTCKDGVPMYEKCTVTDISPDLVSQAKERLDWVHNIDYILLDADNNILDQGFETGSYDLIITSEVFDGNRPLSSTFHNLHALLAPGGRLFIQEPCSSTPLVTYIMGIFPMWWVQQPCDNGNHLVSPKEWKTMLEEVKLEEGDEITTSDPSPFRPSTAILWRSRTSVAHQGHISLLYLSTITAWARSVERILVQKGYIVTWLALGQPIPPGTDVVSLIDLEGPFFSNMSGDRFHQLQLFTTQMTHSRILWITESSQMSCNDPRFGLVLGFARTIRHEVMPDFTTFEIDKFDSIGATSVARVLEHVHRQRSCPWVDPDYEFALRQGVVYVSRANWTSTRESLVAAMPPNNGGKALDIGTYGLLSSLAWCEQDQRPLQDNEIEVDMKYVSLNFRDMMVAMGFVGNKSEFGLEGTGLVRRVGSSVEDVRVGEAVLVMGTGLLCTRKIIDAKYCSPLREGLSLADAATMACVYGTVIHSLLHISKIQQGQSVLIHSACGGVGLAAIQTCQMLGAEIFVTVGNEEKVQYLIDTFDIPRDHIFDSRSPSFFQGLMAQTHNRGVDVVLNSLSGELLHLSWKCVAKFGRMIELGKRDLLGHAQLDMSLFAGNRSFTGVDIKQVMEEDPAEFRSLMDEAMAYISEGKLKPIRPVTFFEAVDIFQAFGLMQTGKHMGKIVINMPDDSSVLPISCRLSSVSFSPHDSFLLVGGLGGLGRMVATWMVEKGARDLVFLSRSAGKESDSKSFLKELQSQSCSVTTIRGSVDSLDDVKRAVSACGNRIAGVIQMSMVLRDQLFSKMTHNQWISALAPKVEGTWNLHTTLVGRDLDFFVCFGSLSGLCGNAGQANYAAANSFLDAFVQYRRKQGHVASVIDVGLMENVGFAYEYAPKLLQRAHSASMQTVEEHDLLQALELAILQPGQIATGLGTTRCPSNPDVVPPWTPDARYSLWTKIISSNDTTTTTLEGDVKELVEAIQRSPEILGDPLIENRITKVLGKEIGSHLTSINDMEDDEIQNLVIESLVMIEVRSWFRRHLNLELSLVDISNAGTIGGLGKVTMSALRAKYQTGDANMEADTSSSSDNDTSPGQDLTLGQDIYPITGPIPEWHSGSEGYVLLTGATGFVGAFLLCMLAALPKVQCVICLIRSADESSAMARLETALDKFGLPMNFRDKVRAVPGDISKRDLGLEVAMFAQLAEKCSTVFHLAAAVNFGLPYSDLRSVNVRGLVHVIGFANARRLKSVHYFSSMAAYGPAGFLGNQEFIPENQKPMAGSEQTQNHGGYPLSKCVAENICWDVIGNGFPLTIYRPGFVLGHSVTGVGNAKDAVNRLMSTCIKLGAYPDPPAQRNFFVPVDFVCSAALQISLSNENIGQAYNLIHPDPDQNISLSTTFNIIGQLASPPLRVLEISDWVELFSKSEGHLVTQLAPHIRERLGEDMIWWNRKQDAMVTYGTQNVNRALESQPEILQFTN</sequence>
<feature type="active site" description="Proton acceptor; for dehydratase activity" evidence="7">
    <location>
        <position position="964"/>
    </location>
</feature>
<evidence type="ECO:0000256" key="8">
    <source>
        <dbReference type="SAM" id="MobiDB-lite"/>
    </source>
</evidence>
<evidence type="ECO:0000256" key="6">
    <source>
        <dbReference type="ARBA" id="ARBA00029443"/>
    </source>
</evidence>
<evidence type="ECO:0000256" key="7">
    <source>
        <dbReference type="PROSITE-ProRule" id="PRU01363"/>
    </source>
</evidence>
<proteinExistence type="inferred from homology"/>
<keyword evidence="13" id="KW-1185">Reference proteome</keyword>
<dbReference type="SUPFAM" id="SSF51735">
    <property type="entry name" value="NAD(P)-binding Rossmann-fold domains"/>
    <property type="match status" value="3"/>
</dbReference>
<dbReference type="GO" id="GO:0008168">
    <property type="term" value="F:methyltransferase activity"/>
    <property type="evidence" value="ECO:0007669"/>
    <property type="project" value="UniProtKB-KW"/>
</dbReference>
<dbReference type="InterPro" id="IPR020843">
    <property type="entry name" value="ER"/>
</dbReference>
<dbReference type="PROSITE" id="PS52004">
    <property type="entry name" value="KS3_2"/>
    <property type="match status" value="1"/>
</dbReference>
<evidence type="ECO:0000313" key="13">
    <source>
        <dbReference type="Proteomes" id="UP001219568"/>
    </source>
</evidence>
<dbReference type="PROSITE" id="PS52019">
    <property type="entry name" value="PKS_MFAS_DH"/>
    <property type="match status" value="1"/>
</dbReference>
<evidence type="ECO:0000259" key="9">
    <source>
        <dbReference type="PROSITE" id="PS50075"/>
    </source>
</evidence>
<feature type="active site" description="Proton donor; for dehydratase activity" evidence="7">
    <location>
        <position position="1134"/>
    </location>
</feature>
<dbReference type="Gene3D" id="3.40.366.10">
    <property type="entry name" value="Malonyl-Coenzyme A Acyl Carrier Protein, domain 2"/>
    <property type="match status" value="1"/>
</dbReference>
<comment type="similarity">
    <text evidence="6">In the C-terminal section; belongs to the NRP synthetase family.</text>
</comment>
<dbReference type="Pfam" id="PF07993">
    <property type="entry name" value="NAD_binding_4"/>
    <property type="match status" value="1"/>
</dbReference>
<dbReference type="Gene3D" id="3.30.70.3290">
    <property type="match status" value="1"/>
</dbReference>
<keyword evidence="4" id="KW-0808">Transferase</keyword>
<dbReference type="EMBL" id="JAQJZL010000004">
    <property type="protein sequence ID" value="KAJ6044917.1"/>
    <property type="molecule type" value="Genomic_DNA"/>
</dbReference>
<evidence type="ECO:0000256" key="1">
    <source>
        <dbReference type="ARBA" id="ARBA00022450"/>
    </source>
</evidence>
<dbReference type="InterPro" id="IPR014031">
    <property type="entry name" value="Ketoacyl_synth_C"/>
</dbReference>
<dbReference type="InterPro" id="IPR013968">
    <property type="entry name" value="PKS_KR"/>
</dbReference>
<dbReference type="FunFam" id="3.40.50.720:FF:000209">
    <property type="entry name" value="Polyketide synthase Pks12"/>
    <property type="match status" value="1"/>
</dbReference>
<dbReference type="InterPro" id="IPR010080">
    <property type="entry name" value="Thioester_reductase-like_dom"/>
</dbReference>
<dbReference type="InterPro" id="IPR016035">
    <property type="entry name" value="Acyl_Trfase/lysoPLipase"/>
</dbReference>
<dbReference type="InterPro" id="IPR013154">
    <property type="entry name" value="ADH-like_N"/>
</dbReference>
<feature type="region of interest" description="C-terminal hotdog fold" evidence="7">
    <location>
        <begin position="1070"/>
        <end position="1216"/>
    </location>
</feature>
<dbReference type="Pfam" id="PF16197">
    <property type="entry name" value="KAsynt_C_assoc"/>
    <property type="match status" value="1"/>
</dbReference>
<dbReference type="GO" id="GO:0016491">
    <property type="term" value="F:oxidoreductase activity"/>
    <property type="evidence" value="ECO:0007669"/>
    <property type="project" value="InterPro"/>
</dbReference>
<feature type="domain" description="Ketosynthase family 3 (KS3)" evidence="10">
    <location>
        <begin position="51"/>
        <end position="468"/>
    </location>
</feature>
<dbReference type="InterPro" id="IPR049551">
    <property type="entry name" value="PKS_DH_C"/>
</dbReference>
<dbReference type="SMART" id="SM00827">
    <property type="entry name" value="PKS_AT"/>
    <property type="match status" value="1"/>
</dbReference>
<dbReference type="GO" id="GO:0004312">
    <property type="term" value="F:fatty acid synthase activity"/>
    <property type="evidence" value="ECO:0007669"/>
    <property type="project" value="TreeGrafter"/>
</dbReference>
<dbReference type="SUPFAM" id="SSF55048">
    <property type="entry name" value="Probable ACP-binding domain of malonyl-CoA ACP transacylase"/>
    <property type="match status" value="1"/>
</dbReference>
<dbReference type="InterPro" id="IPR050091">
    <property type="entry name" value="PKS_NRPS_Biosynth_Enz"/>
</dbReference>
<dbReference type="InterPro" id="IPR049900">
    <property type="entry name" value="PKS_mFAS_DH"/>
</dbReference>
<dbReference type="InterPro" id="IPR013120">
    <property type="entry name" value="FAR_NAD-bd"/>
</dbReference>
<dbReference type="Pfam" id="PF00698">
    <property type="entry name" value="Acyl_transf_1"/>
    <property type="match status" value="1"/>
</dbReference>
<name>A0AAD6IFE4_PENCN</name>
<dbReference type="SUPFAM" id="SSF50129">
    <property type="entry name" value="GroES-like"/>
    <property type="match status" value="1"/>
</dbReference>
<dbReference type="CDD" id="cd02440">
    <property type="entry name" value="AdoMet_MTases"/>
    <property type="match status" value="1"/>
</dbReference>
<evidence type="ECO:0000259" key="11">
    <source>
        <dbReference type="PROSITE" id="PS52019"/>
    </source>
</evidence>
<dbReference type="Gene3D" id="3.40.50.720">
    <property type="entry name" value="NAD(P)-binding Rossmann-like Domain"/>
    <property type="match status" value="3"/>
</dbReference>
<dbReference type="NCBIfam" id="TIGR01746">
    <property type="entry name" value="Thioester-redct"/>
    <property type="match status" value="1"/>
</dbReference>
<dbReference type="InterPro" id="IPR011032">
    <property type="entry name" value="GroES-like_sf"/>
</dbReference>
<dbReference type="Gene3D" id="3.40.50.150">
    <property type="entry name" value="Vaccinia Virus protein VP39"/>
    <property type="match status" value="1"/>
</dbReference>
<evidence type="ECO:0000313" key="12">
    <source>
        <dbReference type="EMBL" id="KAJ6044917.1"/>
    </source>
</evidence>
<dbReference type="InterPro" id="IPR016039">
    <property type="entry name" value="Thiolase-like"/>
</dbReference>
<dbReference type="Gene3D" id="3.90.180.10">
    <property type="entry name" value="Medium-chain alcohol dehydrogenases, catalytic domain"/>
    <property type="match status" value="1"/>
</dbReference>
<dbReference type="PANTHER" id="PTHR43775">
    <property type="entry name" value="FATTY ACID SYNTHASE"/>
    <property type="match status" value="1"/>
</dbReference>
<evidence type="ECO:0000256" key="4">
    <source>
        <dbReference type="ARBA" id="ARBA00022679"/>
    </source>
</evidence>
<dbReference type="Pfam" id="PF13489">
    <property type="entry name" value="Methyltransf_23"/>
    <property type="match status" value="1"/>
</dbReference>
<reference evidence="12" key="2">
    <citation type="submission" date="2023-01" db="EMBL/GenBank/DDBJ databases">
        <authorList>
            <person name="Petersen C."/>
        </authorList>
    </citation>
    <scope>NUCLEOTIDE SEQUENCE</scope>
    <source>
        <strain evidence="12">IBT 15450</strain>
    </source>
</reference>
<keyword evidence="5" id="KW-0511">Multifunctional enzyme</keyword>
<dbReference type="SMART" id="SM00822">
    <property type="entry name" value="PKS_KR"/>
    <property type="match status" value="1"/>
</dbReference>
<dbReference type="PANTHER" id="PTHR43775:SF49">
    <property type="entry name" value="SYNTHASE, PUTATIVE (JCVI)-RELATED"/>
    <property type="match status" value="1"/>
</dbReference>
<dbReference type="InterPro" id="IPR036291">
    <property type="entry name" value="NAD(P)-bd_dom_sf"/>
</dbReference>
<organism evidence="12 13">
    <name type="scientific">Penicillium canescens</name>
    <dbReference type="NCBI Taxonomy" id="5083"/>
    <lineage>
        <taxon>Eukaryota</taxon>
        <taxon>Fungi</taxon>
        <taxon>Dikarya</taxon>
        <taxon>Ascomycota</taxon>
        <taxon>Pezizomycotina</taxon>
        <taxon>Eurotiomycetes</taxon>
        <taxon>Eurotiomycetidae</taxon>
        <taxon>Eurotiales</taxon>
        <taxon>Aspergillaceae</taxon>
        <taxon>Penicillium</taxon>
    </lineage>
</organism>
<evidence type="ECO:0008006" key="14">
    <source>
        <dbReference type="Google" id="ProtNLM"/>
    </source>
</evidence>
<protein>
    <recommendedName>
        <fullName evidence="14">Carrier domain-containing protein</fullName>
    </recommendedName>
</protein>
<dbReference type="SUPFAM" id="SSF53335">
    <property type="entry name" value="S-adenosyl-L-methionine-dependent methyltransferases"/>
    <property type="match status" value="1"/>
</dbReference>
<dbReference type="Gene3D" id="3.40.47.10">
    <property type="match status" value="1"/>
</dbReference>
<dbReference type="InterPro" id="IPR049552">
    <property type="entry name" value="PKS_DH_N"/>
</dbReference>
<dbReference type="Pfam" id="PF08659">
    <property type="entry name" value="KR"/>
    <property type="match status" value="1"/>
</dbReference>
<dbReference type="Pfam" id="PF00109">
    <property type="entry name" value="ketoacyl-synt"/>
    <property type="match status" value="1"/>
</dbReference>
<dbReference type="InterPro" id="IPR057326">
    <property type="entry name" value="KR_dom"/>
</dbReference>